<dbReference type="InterPro" id="IPR008775">
    <property type="entry name" value="Phytyl_CoA_dOase-like"/>
</dbReference>
<dbReference type="PANTHER" id="PTHR20883:SF48">
    <property type="entry name" value="ECTOINE DIOXYGENASE"/>
    <property type="match status" value="1"/>
</dbReference>
<protein>
    <submittedName>
        <fullName evidence="2">Phytanoyl-CoA dioxygenase family protein</fullName>
    </submittedName>
</protein>
<organism evidence="2 3">
    <name type="scientific">Shewanella electrodiphila</name>
    <dbReference type="NCBI Taxonomy" id="934143"/>
    <lineage>
        <taxon>Bacteria</taxon>
        <taxon>Pseudomonadati</taxon>
        <taxon>Pseudomonadota</taxon>
        <taxon>Gammaproteobacteria</taxon>
        <taxon>Alteromonadales</taxon>
        <taxon>Shewanellaceae</taxon>
        <taxon>Shewanella</taxon>
    </lineage>
</organism>
<proteinExistence type="predicted"/>
<dbReference type="Gene3D" id="2.60.120.620">
    <property type="entry name" value="q2cbj1_9rhob like domain"/>
    <property type="match status" value="1"/>
</dbReference>
<gene>
    <name evidence="2" type="ORF">L2737_18500</name>
</gene>
<dbReference type="PANTHER" id="PTHR20883">
    <property type="entry name" value="PHYTANOYL-COA DIOXYGENASE DOMAIN CONTAINING 1"/>
    <property type="match status" value="1"/>
</dbReference>
<dbReference type="EMBL" id="JAKIKU010000013">
    <property type="protein sequence ID" value="MCL1047294.1"/>
    <property type="molecule type" value="Genomic_DNA"/>
</dbReference>
<accession>A0ABT0KUJ6</accession>
<name>A0ABT0KUJ6_9GAMM</name>
<dbReference type="Proteomes" id="UP001202134">
    <property type="component" value="Unassembled WGS sequence"/>
</dbReference>
<keyword evidence="3" id="KW-1185">Reference proteome</keyword>
<evidence type="ECO:0000313" key="2">
    <source>
        <dbReference type="EMBL" id="MCL1047294.1"/>
    </source>
</evidence>
<comment type="caution">
    <text evidence="2">The sequence shown here is derived from an EMBL/GenBank/DDBJ whole genome shotgun (WGS) entry which is preliminary data.</text>
</comment>
<dbReference type="SUPFAM" id="SSF51197">
    <property type="entry name" value="Clavaminate synthase-like"/>
    <property type="match status" value="1"/>
</dbReference>
<reference evidence="2 3" key="1">
    <citation type="submission" date="2022-01" db="EMBL/GenBank/DDBJ databases">
        <title>Whole genome-based taxonomy of the Shewanellaceae.</title>
        <authorList>
            <person name="Martin-Rodriguez A.J."/>
        </authorList>
    </citation>
    <scope>NUCLEOTIDE SEQUENCE [LARGE SCALE GENOMIC DNA]</scope>
    <source>
        <strain evidence="2 3">DSM 24955</strain>
    </source>
</reference>
<keyword evidence="2" id="KW-0560">Oxidoreductase</keyword>
<sequence length="221" mass="25239">MNIRENGFEILKDFISISEIESIKKQVEDFPEKYPKYGIRHANKKFDAIQELCSSDKLIDKAEAILKAKPSLVRVIFFDKTPEHNWLVTWHQDKTISVSSRAEVKGWKAWSIKDGTNHVQPSIDVLNNMVTFRIHLDNTDETNGCLKVIPNSHKLGILTQNEIDSITKQEQPFPCSVNSGDALIMRPHILHSSSKSISPSNRRVVHVEFSSYQLPCNLTWA</sequence>
<dbReference type="RefSeq" id="WP_248956713.1">
    <property type="nucleotide sequence ID" value="NZ_JAKIKU010000013.1"/>
</dbReference>
<comment type="cofactor">
    <cofactor evidence="1">
        <name>Fe(2+)</name>
        <dbReference type="ChEBI" id="CHEBI:29033"/>
    </cofactor>
</comment>
<evidence type="ECO:0000313" key="3">
    <source>
        <dbReference type="Proteomes" id="UP001202134"/>
    </source>
</evidence>
<keyword evidence="2" id="KW-0223">Dioxygenase</keyword>
<dbReference type="Pfam" id="PF05721">
    <property type="entry name" value="PhyH"/>
    <property type="match status" value="1"/>
</dbReference>
<evidence type="ECO:0000256" key="1">
    <source>
        <dbReference type="ARBA" id="ARBA00001954"/>
    </source>
</evidence>
<dbReference type="GO" id="GO:0051213">
    <property type="term" value="F:dioxygenase activity"/>
    <property type="evidence" value="ECO:0007669"/>
    <property type="project" value="UniProtKB-KW"/>
</dbReference>